<dbReference type="Proteomes" id="UP000431080">
    <property type="component" value="Unassembled WGS sequence"/>
</dbReference>
<dbReference type="GO" id="GO:0009228">
    <property type="term" value="P:thiamine biosynthetic process"/>
    <property type="evidence" value="ECO:0007669"/>
    <property type="project" value="UniProtKB-KW"/>
</dbReference>
<evidence type="ECO:0000256" key="8">
    <source>
        <dbReference type="ARBA" id="ARBA00022840"/>
    </source>
</evidence>
<keyword evidence="7 11" id="KW-0418">Kinase</keyword>
<keyword evidence="14" id="KW-1185">Reference proteome</keyword>
<sequence length="309" mass="30464">MRAHLNDPAHLTEHQTEAAHDAAEASARLLARLRETTPLTHCITNSVVTNVTANALLALGAAPAMVDITGEAGPFAAIASALLVNLGTPNPEQRDAAREAVEAASRAGTPWVIDPVAIGALPVRTALAHELLAAWPTAIRGNASEILALAGAGAGGRGVDAADTTDAAADAARRLAADSGAVVAVSGPVDLITDGVRIARIANGDALLTRVTGGGCALGAVTAAFLGAARSGSEAAGAVDAPDTSDAFDAVVAATLVYTVAAELAAGPGIGPGTFAVRFLDALAAVDAADLRERAHVTVTAGEPAGSLA</sequence>
<dbReference type="AlphaFoldDB" id="A0A6I2FBW0"/>
<keyword evidence="9 11" id="KW-0460">Magnesium</keyword>
<accession>A0A6I2FBW0</accession>
<dbReference type="GO" id="GO:0009229">
    <property type="term" value="P:thiamine diphosphate biosynthetic process"/>
    <property type="evidence" value="ECO:0007669"/>
    <property type="project" value="UniProtKB-UniRule"/>
</dbReference>
<name>A0A6I2FBW0_9MICO</name>
<evidence type="ECO:0000256" key="3">
    <source>
        <dbReference type="ARBA" id="ARBA00004868"/>
    </source>
</evidence>
<dbReference type="CDD" id="cd01170">
    <property type="entry name" value="THZ_kinase"/>
    <property type="match status" value="1"/>
</dbReference>
<dbReference type="RefSeq" id="WP_153684408.1">
    <property type="nucleotide sequence ID" value="NZ_WJIF01000004.1"/>
</dbReference>
<proteinExistence type="inferred from homology"/>
<evidence type="ECO:0000256" key="1">
    <source>
        <dbReference type="ARBA" id="ARBA00001771"/>
    </source>
</evidence>
<evidence type="ECO:0000256" key="12">
    <source>
        <dbReference type="SAM" id="MobiDB-lite"/>
    </source>
</evidence>
<dbReference type="GO" id="GO:0005524">
    <property type="term" value="F:ATP binding"/>
    <property type="evidence" value="ECO:0007669"/>
    <property type="project" value="UniProtKB-UniRule"/>
</dbReference>
<feature type="binding site" evidence="11">
    <location>
        <position position="186"/>
    </location>
    <ligand>
        <name>ATP</name>
        <dbReference type="ChEBI" id="CHEBI:30616"/>
    </ligand>
</feature>
<dbReference type="PRINTS" id="PR01099">
    <property type="entry name" value="HYETHTZKNASE"/>
</dbReference>
<comment type="cofactor">
    <cofactor evidence="2 11">
        <name>Mg(2+)</name>
        <dbReference type="ChEBI" id="CHEBI:18420"/>
    </cofactor>
</comment>
<dbReference type="SUPFAM" id="SSF53613">
    <property type="entry name" value="Ribokinase-like"/>
    <property type="match status" value="1"/>
</dbReference>
<dbReference type="UniPathway" id="UPA00060">
    <property type="reaction ID" value="UER00139"/>
</dbReference>
<evidence type="ECO:0000256" key="10">
    <source>
        <dbReference type="ARBA" id="ARBA00022977"/>
    </source>
</evidence>
<evidence type="ECO:0000256" key="2">
    <source>
        <dbReference type="ARBA" id="ARBA00001946"/>
    </source>
</evidence>
<reference evidence="13 14" key="1">
    <citation type="submission" date="2019-10" db="EMBL/GenBank/DDBJ databases">
        <authorList>
            <person name="Nie G."/>
            <person name="Ming H."/>
            <person name="Yi B."/>
        </authorList>
    </citation>
    <scope>NUCLEOTIDE SEQUENCE [LARGE SCALE GENOMIC DNA]</scope>
    <source>
        <strain evidence="13 14">CFH 90414</strain>
    </source>
</reference>
<feature type="binding site" evidence="11">
    <location>
        <position position="213"/>
    </location>
    <ligand>
        <name>substrate</name>
    </ligand>
</feature>
<dbReference type="Pfam" id="PF02110">
    <property type="entry name" value="HK"/>
    <property type="match status" value="1"/>
</dbReference>
<evidence type="ECO:0000313" key="13">
    <source>
        <dbReference type="EMBL" id="MRG59936.1"/>
    </source>
</evidence>
<dbReference type="HAMAP" id="MF_00228">
    <property type="entry name" value="Thz_kinase"/>
    <property type="match status" value="1"/>
</dbReference>
<comment type="catalytic activity">
    <reaction evidence="1 11">
        <text>5-(2-hydroxyethyl)-4-methylthiazole + ATP = 4-methyl-5-(2-phosphooxyethyl)-thiazole + ADP + H(+)</text>
        <dbReference type="Rhea" id="RHEA:24212"/>
        <dbReference type="ChEBI" id="CHEBI:15378"/>
        <dbReference type="ChEBI" id="CHEBI:17957"/>
        <dbReference type="ChEBI" id="CHEBI:30616"/>
        <dbReference type="ChEBI" id="CHEBI:58296"/>
        <dbReference type="ChEBI" id="CHEBI:456216"/>
        <dbReference type="EC" id="2.7.1.50"/>
    </reaction>
</comment>
<dbReference type="GO" id="GO:0004417">
    <property type="term" value="F:hydroxyethylthiazole kinase activity"/>
    <property type="evidence" value="ECO:0007669"/>
    <property type="project" value="UniProtKB-UniRule"/>
</dbReference>
<evidence type="ECO:0000256" key="5">
    <source>
        <dbReference type="ARBA" id="ARBA00022723"/>
    </source>
</evidence>
<comment type="pathway">
    <text evidence="3 11">Cofactor biosynthesis; thiamine diphosphate biosynthesis; 4-methyl-5-(2-phosphoethyl)-thiazole from 5-(2-hydroxyethyl)-4-methylthiazole: step 1/1.</text>
</comment>
<evidence type="ECO:0000256" key="4">
    <source>
        <dbReference type="ARBA" id="ARBA00022679"/>
    </source>
</evidence>
<dbReference type="NCBIfam" id="NF006830">
    <property type="entry name" value="PRK09355.1"/>
    <property type="match status" value="1"/>
</dbReference>
<protein>
    <recommendedName>
        <fullName evidence="11">Hydroxyethylthiazole kinase</fullName>
        <ecNumber evidence="11">2.7.1.50</ecNumber>
    </recommendedName>
    <alternativeName>
        <fullName evidence="11">4-methyl-5-beta-hydroxyethylthiazole kinase</fullName>
        <shortName evidence="11">TH kinase</shortName>
        <shortName evidence="11">Thz kinase</shortName>
    </alternativeName>
</protein>
<evidence type="ECO:0000313" key="14">
    <source>
        <dbReference type="Proteomes" id="UP000431080"/>
    </source>
</evidence>
<feature type="binding site" evidence="11">
    <location>
        <position position="140"/>
    </location>
    <ligand>
        <name>ATP</name>
        <dbReference type="ChEBI" id="CHEBI:30616"/>
    </ligand>
</feature>
<gene>
    <name evidence="11 13" type="primary">thiM</name>
    <name evidence="13" type="ORF">GE115_08640</name>
</gene>
<dbReference type="GO" id="GO:0000287">
    <property type="term" value="F:magnesium ion binding"/>
    <property type="evidence" value="ECO:0007669"/>
    <property type="project" value="UniProtKB-UniRule"/>
</dbReference>
<dbReference type="InterPro" id="IPR029056">
    <property type="entry name" value="Ribokinase-like"/>
</dbReference>
<evidence type="ECO:0000256" key="11">
    <source>
        <dbReference type="HAMAP-Rule" id="MF_00228"/>
    </source>
</evidence>
<dbReference type="Gene3D" id="3.40.1190.20">
    <property type="match status" value="1"/>
</dbReference>
<keyword evidence="6 11" id="KW-0547">Nucleotide-binding</keyword>
<organism evidence="13 14">
    <name type="scientific">Agromyces agglutinans</name>
    <dbReference type="NCBI Taxonomy" id="2662258"/>
    <lineage>
        <taxon>Bacteria</taxon>
        <taxon>Bacillati</taxon>
        <taxon>Actinomycetota</taxon>
        <taxon>Actinomycetes</taxon>
        <taxon>Micrococcales</taxon>
        <taxon>Microbacteriaceae</taxon>
        <taxon>Agromyces</taxon>
    </lineage>
</organism>
<evidence type="ECO:0000256" key="6">
    <source>
        <dbReference type="ARBA" id="ARBA00022741"/>
    </source>
</evidence>
<comment type="function">
    <text evidence="11">Catalyzes the phosphorylation of the hydroxyl group of 4-methyl-5-beta-hydroxyethylthiazole (THZ).</text>
</comment>
<feature type="binding site" evidence="11">
    <location>
        <position position="65"/>
    </location>
    <ligand>
        <name>substrate</name>
    </ligand>
</feature>
<keyword evidence="8 11" id="KW-0067">ATP-binding</keyword>
<feature type="region of interest" description="Disordered" evidence="12">
    <location>
        <begin position="1"/>
        <end position="23"/>
    </location>
</feature>
<dbReference type="InterPro" id="IPR000417">
    <property type="entry name" value="Hyethyz_kinase"/>
</dbReference>
<dbReference type="EMBL" id="WJIF01000004">
    <property type="protein sequence ID" value="MRG59936.1"/>
    <property type="molecule type" value="Genomic_DNA"/>
</dbReference>
<dbReference type="EC" id="2.7.1.50" evidence="11"/>
<keyword evidence="4 11" id="KW-0808">Transferase</keyword>
<evidence type="ECO:0000256" key="7">
    <source>
        <dbReference type="ARBA" id="ARBA00022777"/>
    </source>
</evidence>
<comment type="caution">
    <text evidence="13">The sequence shown here is derived from an EMBL/GenBank/DDBJ whole genome shotgun (WGS) entry which is preliminary data.</text>
</comment>
<keyword evidence="10 11" id="KW-0784">Thiamine biosynthesis</keyword>
<dbReference type="PIRSF" id="PIRSF000513">
    <property type="entry name" value="Thz_kinase"/>
    <property type="match status" value="1"/>
</dbReference>
<keyword evidence="5 11" id="KW-0479">Metal-binding</keyword>
<evidence type="ECO:0000256" key="9">
    <source>
        <dbReference type="ARBA" id="ARBA00022842"/>
    </source>
</evidence>
<comment type="similarity">
    <text evidence="11">Belongs to the Thz kinase family.</text>
</comment>